<dbReference type="Gene3D" id="3.10.110.10">
    <property type="entry name" value="Ubiquitin Conjugating Enzyme"/>
    <property type="match status" value="1"/>
</dbReference>
<dbReference type="SMART" id="SM00212">
    <property type="entry name" value="UBCc"/>
    <property type="match status" value="1"/>
</dbReference>
<feature type="domain" description="UBC core" evidence="1">
    <location>
        <begin position="18"/>
        <end position="171"/>
    </location>
</feature>
<dbReference type="Proteomes" id="UP000294933">
    <property type="component" value="Unassembled WGS sequence"/>
</dbReference>
<sequence length="213" mass="24381">MTSKPGSSSNGHSEDTRHAKVEVAIDYAALSMKDHCPLGMYVIPSIESLLVWAGVLFVHQGYYADAILKFRLTFPPSYPDQPPIVQFTTDVFHPLIAQNDGTMNLRPRFNPWRAKHHRVFHVLHFIKTTFKKHELDLISEHECLNKEAYRYHDSTSSFAALATQSAMLSQSASALFDRDHPSMSGRYHDIVFHEVQDEDLENLREKLGLQSWN</sequence>
<dbReference type="PROSITE" id="PS50127">
    <property type="entry name" value="UBC_2"/>
    <property type="match status" value="1"/>
</dbReference>
<evidence type="ECO:0000259" key="1">
    <source>
        <dbReference type="PROSITE" id="PS50127"/>
    </source>
</evidence>
<dbReference type="AlphaFoldDB" id="A0A4Y7QLU6"/>
<evidence type="ECO:0000313" key="3">
    <source>
        <dbReference type="Proteomes" id="UP000294933"/>
    </source>
</evidence>
<dbReference type="EMBL" id="ML170158">
    <property type="protein sequence ID" value="TDL28032.1"/>
    <property type="molecule type" value="Genomic_DNA"/>
</dbReference>
<dbReference type="Pfam" id="PF00179">
    <property type="entry name" value="UQ_con"/>
    <property type="match status" value="1"/>
</dbReference>
<organism evidence="2 3">
    <name type="scientific">Rickenella mellea</name>
    <dbReference type="NCBI Taxonomy" id="50990"/>
    <lineage>
        <taxon>Eukaryota</taxon>
        <taxon>Fungi</taxon>
        <taxon>Dikarya</taxon>
        <taxon>Basidiomycota</taxon>
        <taxon>Agaricomycotina</taxon>
        <taxon>Agaricomycetes</taxon>
        <taxon>Hymenochaetales</taxon>
        <taxon>Rickenellaceae</taxon>
        <taxon>Rickenella</taxon>
    </lineage>
</organism>
<gene>
    <name evidence="2" type="ORF">BD410DRAFT_824784</name>
</gene>
<name>A0A4Y7QLU6_9AGAM</name>
<dbReference type="InterPro" id="IPR016135">
    <property type="entry name" value="UBQ-conjugating_enzyme/RWD"/>
</dbReference>
<reference evidence="2 3" key="1">
    <citation type="submission" date="2018-06" db="EMBL/GenBank/DDBJ databases">
        <title>A transcriptomic atlas of mushroom development highlights an independent origin of complex multicellularity.</title>
        <authorList>
            <consortium name="DOE Joint Genome Institute"/>
            <person name="Krizsan K."/>
            <person name="Almasi E."/>
            <person name="Merenyi Z."/>
            <person name="Sahu N."/>
            <person name="Viragh M."/>
            <person name="Koszo T."/>
            <person name="Mondo S."/>
            <person name="Kiss B."/>
            <person name="Balint B."/>
            <person name="Kues U."/>
            <person name="Barry K."/>
            <person name="Hegedus J.C."/>
            <person name="Henrissat B."/>
            <person name="Johnson J."/>
            <person name="Lipzen A."/>
            <person name="Ohm R."/>
            <person name="Nagy I."/>
            <person name="Pangilinan J."/>
            <person name="Yan J."/>
            <person name="Xiong Y."/>
            <person name="Grigoriev I.V."/>
            <person name="Hibbett D.S."/>
            <person name="Nagy L.G."/>
        </authorList>
    </citation>
    <scope>NUCLEOTIDE SEQUENCE [LARGE SCALE GENOMIC DNA]</scope>
    <source>
        <strain evidence="2 3">SZMC22713</strain>
    </source>
</reference>
<dbReference type="OrthoDB" id="5596422at2759"/>
<accession>A0A4Y7QLU6</accession>
<dbReference type="SUPFAM" id="SSF54495">
    <property type="entry name" value="UBC-like"/>
    <property type="match status" value="1"/>
</dbReference>
<dbReference type="CDD" id="cd23814">
    <property type="entry name" value="UEV_AKTIP"/>
    <property type="match status" value="1"/>
</dbReference>
<dbReference type="VEuPathDB" id="FungiDB:BD410DRAFT_824784"/>
<protein>
    <submittedName>
        <fullName evidence="2">UBC-like protein</fullName>
    </submittedName>
</protein>
<evidence type="ECO:0000313" key="2">
    <source>
        <dbReference type="EMBL" id="TDL28032.1"/>
    </source>
</evidence>
<dbReference type="STRING" id="50990.A0A4Y7QLU6"/>
<proteinExistence type="predicted"/>
<keyword evidence="3" id="KW-1185">Reference proteome</keyword>
<dbReference type="InterPro" id="IPR000608">
    <property type="entry name" value="UBC"/>
</dbReference>